<sequence length="60" mass="6551">MGLTKRGDIAIGRPQRLSLCTKKNLAKTSAKCCSAHNQVWQAGRVVGAVLQQEAWIVDNE</sequence>
<dbReference type="EMBL" id="CAWUPB010000851">
    <property type="protein sequence ID" value="CAK7327469.1"/>
    <property type="molecule type" value="Genomic_DNA"/>
</dbReference>
<accession>A0AAV1R2D4</accession>
<evidence type="ECO:0000313" key="1">
    <source>
        <dbReference type="EMBL" id="CAK7327469.1"/>
    </source>
</evidence>
<gene>
    <name evidence="1" type="ORF">DCAF_LOCUS5181</name>
</gene>
<protein>
    <submittedName>
        <fullName evidence="1">Uncharacterized protein</fullName>
    </submittedName>
</protein>
<feature type="non-terminal residue" evidence="1">
    <location>
        <position position="60"/>
    </location>
</feature>
<evidence type="ECO:0000313" key="2">
    <source>
        <dbReference type="Proteomes" id="UP001314170"/>
    </source>
</evidence>
<dbReference type="Proteomes" id="UP001314170">
    <property type="component" value="Unassembled WGS sequence"/>
</dbReference>
<comment type="caution">
    <text evidence="1">The sequence shown here is derived from an EMBL/GenBank/DDBJ whole genome shotgun (WGS) entry which is preliminary data.</text>
</comment>
<reference evidence="1 2" key="1">
    <citation type="submission" date="2024-01" db="EMBL/GenBank/DDBJ databases">
        <authorList>
            <person name="Waweru B."/>
        </authorList>
    </citation>
    <scope>NUCLEOTIDE SEQUENCE [LARGE SCALE GENOMIC DNA]</scope>
</reference>
<keyword evidence="2" id="KW-1185">Reference proteome</keyword>
<proteinExistence type="predicted"/>
<dbReference type="AlphaFoldDB" id="A0AAV1R2D4"/>
<name>A0AAV1R2D4_9ROSI</name>
<organism evidence="1 2">
    <name type="scientific">Dovyalis caffra</name>
    <dbReference type="NCBI Taxonomy" id="77055"/>
    <lineage>
        <taxon>Eukaryota</taxon>
        <taxon>Viridiplantae</taxon>
        <taxon>Streptophyta</taxon>
        <taxon>Embryophyta</taxon>
        <taxon>Tracheophyta</taxon>
        <taxon>Spermatophyta</taxon>
        <taxon>Magnoliopsida</taxon>
        <taxon>eudicotyledons</taxon>
        <taxon>Gunneridae</taxon>
        <taxon>Pentapetalae</taxon>
        <taxon>rosids</taxon>
        <taxon>fabids</taxon>
        <taxon>Malpighiales</taxon>
        <taxon>Salicaceae</taxon>
        <taxon>Flacourtieae</taxon>
        <taxon>Dovyalis</taxon>
    </lineage>
</organism>